<name>A0AAN8AQT4_ELEMC</name>
<keyword evidence="2" id="KW-1185">Reference proteome</keyword>
<reference evidence="1 2" key="2">
    <citation type="journal article" date="2023" name="Mol. Biol. Evol.">
        <title>Genomics of Secondarily Temperate Adaptation in the Only Non-Antarctic Icefish.</title>
        <authorList>
            <person name="Rivera-Colon A.G."/>
            <person name="Rayamajhi N."/>
            <person name="Minhas B.F."/>
            <person name="Madrigal G."/>
            <person name="Bilyk K.T."/>
            <person name="Yoon V."/>
            <person name="Hune M."/>
            <person name="Gregory S."/>
            <person name="Cheng C.H.C."/>
            <person name="Catchen J.M."/>
        </authorList>
    </citation>
    <scope>NUCLEOTIDE SEQUENCE [LARGE SCALE GENOMIC DNA]</scope>
    <source>
        <strain evidence="1">JMC-PN-2008</strain>
    </source>
</reference>
<dbReference type="EMBL" id="JAUZQC010000005">
    <property type="protein sequence ID" value="KAK5871736.1"/>
    <property type="molecule type" value="Genomic_DNA"/>
</dbReference>
<evidence type="ECO:0000313" key="2">
    <source>
        <dbReference type="Proteomes" id="UP001346869"/>
    </source>
</evidence>
<gene>
    <name evidence="1" type="ORF">PBY51_004597</name>
</gene>
<dbReference type="AlphaFoldDB" id="A0AAN8AQT4"/>
<sequence>MIHLIDGAPDPGREHREDRCTVWGYPRAPRGAASREPTTGAGLSRFRVTVPRLGGVSHLICMHRPVSGSEGGGGGGRSS</sequence>
<protein>
    <submittedName>
        <fullName evidence="1">Uncharacterized protein</fullName>
    </submittedName>
</protein>
<accession>A0AAN8AQT4</accession>
<dbReference type="Proteomes" id="UP001346869">
    <property type="component" value="Unassembled WGS sequence"/>
</dbReference>
<reference evidence="1 2" key="1">
    <citation type="journal article" date="2023" name="Genes (Basel)">
        <title>Chromosome-Level Genome Assembly and Circadian Gene Repertoire of the Patagonia Blennie Eleginops maclovinus-The Closest Ancestral Proxy of Antarctic Cryonotothenioids.</title>
        <authorList>
            <person name="Cheng C.C."/>
            <person name="Rivera-Colon A.G."/>
            <person name="Minhas B.F."/>
            <person name="Wilson L."/>
            <person name="Rayamajhi N."/>
            <person name="Vargas-Chacoff L."/>
            <person name="Catchen J.M."/>
        </authorList>
    </citation>
    <scope>NUCLEOTIDE SEQUENCE [LARGE SCALE GENOMIC DNA]</scope>
    <source>
        <strain evidence="1">JMC-PN-2008</strain>
    </source>
</reference>
<proteinExistence type="predicted"/>
<evidence type="ECO:0000313" key="1">
    <source>
        <dbReference type="EMBL" id="KAK5871736.1"/>
    </source>
</evidence>
<comment type="caution">
    <text evidence="1">The sequence shown here is derived from an EMBL/GenBank/DDBJ whole genome shotgun (WGS) entry which is preliminary data.</text>
</comment>
<organism evidence="1 2">
    <name type="scientific">Eleginops maclovinus</name>
    <name type="common">Patagonian blennie</name>
    <name type="synonym">Eleginus maclovinus</name>
    <dbReference type="NCBI Taxonomy" id="56733"/>
    <lineage>
        <taxon>Eukaryota</taxon>
        <taxon>Metazoa</taxon>
        <taxon>Chordata</taxon>
        <taxon>Craniata</taxon>
        <taxon>Vertebrata</taxon>
        <taxon>Euteleostomi</taxon>
        <taxon>Actinopterygii</taxon>
        <taxon>Neopterygii</taxon>
        <taxon>Teleostei</taxon>
        <taxon>Neoteleostei</taxon>
        <taxon>Acanthomorphata</taxon>
        <taxon>Eupercaria</taxon>
        <taxon>Perciformes</taxon>
        <taxon>Notothenioidei</taxon>
        <taxon>Eleginopidae</taxon>
        <taxon>Eleginops</taxon>
    </lineage>
</organism>